<name>A0A398ATK1_BRACM</name>
<gene>
    <name evidence="3" type="ORF">BRARA_A03556</name>
</gene>
<protein>
    <recommendedName>
        <fullName evidence="2">DUF4283 domain-containing protein</fullName>
    </recommendedName>
</protein>
<dbReference type="PANTHER" id="PTHR31286:SF163">
    <property type="entry name" value="ZINC KNUCKLE CX2CX4HX4C DOMAIN-CONTAINING PROTEIN"/>
    <property type="match status" value="1"/>
</dbReference>
<evidence type="ECO:0000256" key="1">
    <source>
        <dbReference type="SAM" id="MobiDB-lite"/>
    </source>
</evidence>
<feature type="compositionally biased region" description="Basic and acidic residues" evidence="1">
    <location>
        <begin position="265"/>
        <end position="292"/>
    </location>
</feature>
<organism evidence="3 4">
    <name type="scientific">Brassica campestris</name>
    <name type="common">Field mustard</name>
    <dbReference type="NCBI Taxonomy" id="3711"/>
    <lineage>
        <taxon>Eukaryota</taxon>
        <taxon>Viridiplantae</taxon>
        <taxon>Streptophyta</taxon>
        <taxon>Embryophyta</taxon>
        <taxon>Tracheophyta</taxon>
        <taxon>Spermatophyta</taxon>
        <taxon>Magnoliopsida</taxon>
        <taxon>eudicotyledons</taxon>
        <taxon>Gunneridae</taxon>
        <taxon>Pentapetalae</taxon>
        <taxon>rosids</taxon>
        <taxon>malvids</taxon>
        <taxon>Brassicales</taxon>
        <taxon>Brassicaceae</taxon>
        <taxon>Brassiceae</taxon>
        <taxon>Brassica</taxon>
    </lineage>
</organism>
<dbReference type="Proteomes" id="UP000264353">
    <property type="component" value="Chromosome A1"/>
</dbReference>
<feature type="compositionally biased region" description="Basic and acidic residues" evidence="1">
    <location>
        <begin position="331"/>
        <end position="345"/>
    </location>
</feature>
<evidence type="ECO:0000313" key="3">
    <source>
        <dbReference type="EMBL" id="RID80932.1"/>
    </source>
</evidence>
<reference evidence="3 4" key="1">
    <citation type="submission" date="2018-06" db="EMBL/GenBank/DDBJ databases">
        <title>WGS assembly of Brassica rapa FPsc.</title>
        <authorList>
            <person name="Bowman J."/>
            <person name="Kohchi T."/>
            <person name="Yamato K."/>
            <person name="Jenkins J."/>
            <person name="Shu S."/>
            <person name="Ishizaki K."/>
            <person name="Yamaoka S."/>
            <person name="Nishihama R."/>
            <person name="Nakamura Y."/>
            <person name="Berger F."/>
            <person name="Adam C."/>
            <person name="Aki S."/>
            <person name="Althoff F."/>
            <person name="Araki T."/>
            <person name="Arteaga-Vazquez M."/>
            <person name="Balasubrmanian S."/>
            <person name="Bauer D."/>
            <person name="Boehm C."/>
            <person name="Briginshaw L."/>
            <person name="Caballero-Perez J."/>
            <person name="Catarino B."/>
            <person name="Chen F."/>
            <person name="Chiyoda S."/>
            <person name="Chovatia M."/>
            <person name="Davies K."/>
            <person name="Delmans M."/>
            <person name="Demura T."/>
            <person name="Dierschke T."/>
            <person name="Dolan L."/>
            <person name="Dorantes-Acosta A."/>
            <person name="Eklund D."/>
            <person name="Florent S."/>
            <person name="Flores-Sandoval E."/>
            <person name="Fujiyama A."/>
            <person name="Fukuzawa H."/>
            <person name="Galik B."/>
            <person name="Grimanelli D."/>
            <person name="Grimwood J."/>
            <person name="Grossniklaus U."/>
            <person name="Hamada T."/>
            <person name="Haseloff J."/>
            <person name="Hetherington A."/>
            <person name="Higo A."/>
            <person name="Hirakawa Y."/>
            <person name="Hundley H."/>
            <person name="Ikeda Y."/>
            <person name="Inoue K."/>
            <person name="Inoue S."/>
            <person name="Ishida S."/>
            <person name="Jia Q."/>
            <person name="Kakita M."/>
            <person name="Kanazawa T."/>
            <person name="Kawai Y."/>
            <person name="Kawashima T."/>
            <person name="Kennedy M."/>
            <person name="Kinose K."/>
            <person name="Kinoshita T."/>
            <person name="Kohara Y."/>
            <person name="Koide E."/>
            <person name="Komatsu K."/>
            <person name="Kopischke S."/>
            <person name="Kubo M."/>
            <person name="Kyozuka J."/>
            <person name="Lagercrantz U."/>
            <person name="Lin S."/>
            <person name="Lindquist E."/>
            <person name="Lipzen A."/>
            <person name="Lu C."/>
            <person name="Luna E."/>
            <person name="Martienssen R."/>
            <person name="Minamino N."/>
            <person name="Mizutani M."/>
            <person name="Mizutani M."/>
            <person name="Mochizuki N."/>
            <person name="Monte I."/>
            <person name="Mosher R."/>
            <person name="Nagasaki H."/>
            <person name="Nakagami H."/>
            <person name="Naramoto S."/>
            <person name="Nishitani K."/>
            <person name="Ohtani M."/>
            <person name="Okamoto T."/>
            <person name="Okumura M."/>
            <person name="Phillips J."/>
            <person name="Pollak B."/>
            <person name="Reinders A."/>
            <person name="Roevekamp M."/>
            <person name="Sano R."/>
            <person name="Sawa S."/>
            <person name="Schmid M."/>
            <person name="Shirakawa M."/>
            <person name="Solano R."/>
            <person name="Spunde A."/>
            <person name="Suetsugu N."/>
            <person name="Sugano S."/>
            <person name="Sugiyama A."/>
            <person name="Sun R."/>
            <person name="Suzuki Y."/>
            <person name="Takenaka M."/>
            <person name="Takezawa D."/>
            <person name="Tomogane H."/>
            <person name="Tsuzuki M."/>
            <person name="Ueda T."/>
            <person name="Umeda M."/>
            <person name="Ward J."/>
            <person name="Watanabe Y."/>
            <person name="Yazaki K."/>
            <person name="Yokoyama R."/>
            <person name="Yoshitake Y."/>
            <person name="Yotsui I."/>
            <person name="Zachgo S."/>
            <person name="Schmutz J."/>
        </authorList>
    </citation>
    <scope>NUCLEOTIDE SEQUENCE [LARGE SCALE GENOMIC DNA]</scope>
    <source>
        <strain evidence="4">cv. B-3</strain>
    </source>
</reference>
<dbReference type="Pfam" id="PF14111">
    <property type="entry name" value="DUF4283"/>
    <property type="match status" value="1"/>
</dbReference>
<feature type="compositionally biased region" description="Basic and acidic residues" evidence="1">
    <location>
        <begin position="555"/>
        <end position="565"/>
    </location>
</feature>
<feature type="compositionally biased region" description="Basic residues" evidence="1">
    <location>
        <begin position="492"/>
        <end position="503"/>
    </location>
</feature>
<feature type="compositionally biased region" description="Basic residues" evidence="1">
    <location>
        <begin position="519"/>
        <end position="536"/>
    </location>
</feature>
<dbReference type="InterPro" id="IPR025558">
    <property type="entry name" value="DUF4283"/>
</dbReference>
<dbReference type="InterPro" id="IPR040256">
    <property type="entry name" value="At4g02000-like"/>
</dbReference>
<dbReference type="PANTHER" id="PTHR31286">
    <property type="entry name" value="GLYCINE-RICH CELL WALL STRUCTURAL PROTEIN 1.8-LIKE"/>
    <property type="match status" value="1"/>
</dbReference>
<accession>A0A398ATK1</accession>
<feature type="region of interest" description="Disordered" evidence="1">
    <location>
        <begin position="236"/>
        <end position="367"/>
    </location>
</feature>
<evidence type="ECO:0000313" key="4">
    <source>
        <dbReference type="Proteomes" id="UP000264353"/>
    </source>
</evidence>
<evidence type="ECO:0000259" key="2">
    <source>
        <dbReference type="Pfam" id="PF14111"/>
    </source>
</evidence>
<feature type="compositionally biased region" description="Polar residues" evidence="1">
    <location>
        <begin position="540"/>
        <end position="554"/>
    </location>
</feature>
<dbReference type="AlphaFoldDB" id="A0A398ATK1"/>
<sequence>MSTRRLSAVEKGKGLATEPYQAPRKARVQVQVPDSTYLIQKHSLTLIGRVTNPSAQKVWALLPVLTERWSVGTRPIGSDLGQGMFQFQFSCEADLLEVLDKRPYLYAKWMLIVQRWEPSIAPDFPNLIPFWIKVQGIPLHLWTEDIIRLIGQDIRVYEKAEITTLVVRMRVHINGRLPLIKSSVLELSNGEEITSSLVYEKLDKHCTYCQRLDHENRDCLKAKADKREALTIAVSMADKSQSASSPGRHPQGNQQRRTNSYTAPEKSEDNWNNRKDREDSYSQRSRRDDYHRQGTGKAKAGYGKNIEERTSLRKRPSQDPLRMPPPPPPVERNERRDDGHREESSASKVAQPISARETPLRNDQLELPREVVDEALGELREAMTQYTLCADPTESAARKERMRRAEEEGDFEETAIQMARTALATKAATIEKDRPIESAERIPALLRLGSPILTPARQGDPQNDSPQRTPALLRLGNSVIPPSPEANLKKKESTRRKPGRPPGKKTVQSSPKNVAGPSLRKRRVLNPRIPSCKRKLPASQRPSGSDQRQTSNRPGDSRAGDRQRTDSNNSDNQPLCKMIPVTTKRKKTDFPSPSTHVP</sequence>
<feature type="compositionally biased region" description="Basic and acidic residues" evidence="1">
    <location>
        <begin position="358"/>
        <end position="367"/>
    </location>
</feature>
<feature type="domain" description="DUF4283" evidence="2">
    <location>
        <begin position="40"/>
        <end position="122"/>
    </location>
</feature>
<proteinExistence type="predicted"/>
<feature type="region of interest" description="Disordered" evidence="1">
    <location>
        <begin position="452"/>
        <end position="598"/>
    </location>
</feature>
<feature type="compositionally biased region" description="Polar residues" evidence="1">
    <location>
        <begin position="238"/>
        <end position="262"/>
    </location>
</feature>
<dbReference type="EMBL" id="CM010628">
    <property type="protein sequence ID" value="RID80932.1"/>
    <property type="molecule type" value="Genomic_DNA"/>
</dbReference>